<keyword evidence="6" id="KW-0238">DNA-binding</keyword>
<sequence length="344" mass="39101">MQKLDDVKLHNIHTSDDNDSDSSGDGNGTASLSPPFTFYPAWAFNASQTWLKWVKLTAHDVHHVLQSHEKFSETTTTTTAPTLTHHGHGTGRRRRDAPLLLFYLNHPIQYVQVVGVVVAFDEYFEKFWLLTIDDSSGATLDVTCAKPEKEKEEREKQKQKQKQTGGSNPANKNARDERTTIITDFQDRQTKEGEKEEGEEDEVLLLHQTVPTLTIGTVVQAKGTLSTFRSCRQLSLLRLTVVRDTAQEVALIASRTSFWASTLCKPWTLSASELQSLRSEAEDEKAQETKRAQRRRQREVKRRQRDERHAALIAKAYQRDEGYRAKAADQARAAGERLQKKTQQ</sequence>
<dbReference type="GO" id="GO:0003677">
    <property type="term" value="F:DNA binding"/>
    <property type="evidence" value="ECO:0007669"/>
    <property type="project" value="UniProtKB-KW"/>
</dbReference>
<keyword evidence="4" id="KW-0158">Chromosome</keyword>
<dbReference type="HOGENOM" id="CLU_054798_1_1_1"/>
<evidence type="ECO:0000313" key="11">
    <source>
        <dbReference type="EMBL" id="KIW12175.1"/>
    </source>
</evidence>
<feature type="region of interest" description="Disordered" evidence="9">
    <location>
        <begin position="322"/>
        <end position="344"/>
    </location>
</feature>
<evidence type="ECO:0000313" key="12">
    <source>
        <dbReference type="Proteomes" id="UP000053328"/>
    </source>
</evidence>
<accession>A0A0D2B0C8</accession>
<proteinExistence type="predicted"/>
<feature type="region of interest" description="Disordered" evidence="9">
    <location>
        <begin position="1"/>
        <end position="27"/>
    </location>
</feature>
<evidence type="ECO:0000256" key="9">
    <source>
        <dbReference type="SAM" id="MobiDB-lite"/>
    </source>
</evidence>
<dbReference type="RefSeq" id="XP_016232391.1">
    <property type="nucleotide sequence ID" value="XM_016383768.1"/>
</dbReference>
<evidence type="ECO:0000256" key="4">
    <source>
        <dbReference type="ARBA" id="ARBA00022454"/>
    </source>
</evidence>
<dbReference type="InterPro" id="IPR040260">
    <property type="entry name" value="RFA2-like"/>
</dbReference>
<dbReference type="Pfam" id="PF10451">
    <property type="entry name" value="Stn1"/>
    <property type="match status" value="1"/>
</dbReference>
<evidence type="ECO:0000256" key="8">
    <source>
        <dbReference type="ARBA" id="ARBA00030039"/>
    </source>
</evidence>
<evidence type="ECO:0000256" key="1">
    <source>
        <dbReference type="ARBA" id="ARBA00004123"/>
    </source>
</evidence>
<evidence type="ECO:0000256" key="5">
    <source>
        <dbReference type="ARBA" id="ARBA00022895"/>
    </source>
</evidence>
<dbReference type="Gene3D" id="2.40.50.140">
    <property type="entry name" value="Nucleic acid-binding proteins"/>
    <property type="match status" value="1"/>
</dbReference>
<feature type="compositionally biased region" description="Low complexity" evidence="9">
    <location>
        <begin position="74"/>
        <end position="84"/>
    </location>
</feature>
<dbReference type="VEuPathDB" id="FungiDB:PV08_09450"/>
<dbReference type="InterPro" id="IPR018856">
    <property type="entry name" value="Stn1_N"/>
</dbReference>
<protein>
    <recommendedName>
        <fullName evidence="3">CST complex subunit STN1</fullName>
    </recommendedName>
    <alternativeName>
        <fullName evidence="8">Suppressor of cdc thirteen homolog</fullName>
    </alternativeName>
</protein>
<keyword evidence="7" id="KW-0539">Nucleus</keyword>
<dbReference type="PANTHER" id="PTHR13989">
    <property type="entry name" value="REPLICATION PROTEIN A-RELATED"/>
    <property type="match status" value="1"/>
</dbReference>
<gene>
    <name evidence="11" type="ORF">PV08_09450</name>
</gene>
<evidence type="ECO:0000256" key="7">
    <source>
        <dbReference type="ARBA" id="ARBA00023242"/>
    </source>
</evidence>
<feature type="region of interest" description="Disordered" evidence="9">
    <location>
        <begin position="146"/>
        <end position="202"/>
    </location>
</feature>
<evidence type="ECO:0000256" key="6">
    <source>
        <dbReference type="ARBA" id="ARBA00023125"/>
    </source>
</evidence>
<organism evidence="11 12">
    <name type="scientific">Exophiala spinifera</name>
    <dbReference type="NCBI Taxonomy" id="91928"/>
    <lineage>
        <taxon>Eukaryota</taxon>
        <taxon>Fungi</taxon>
        <taxon>Dikarya</taxon>
        <taxon>Ascomycota</taxon>
        <taxon>Pezizomycotina</taxon>
        <taxon>Eurotiomycetes</taxon>
        <taxon>Chaetothyriomycetidae</taxon>
        <taxon>Chaetothyriales</taxon>
        <taxon>Herpotrichiellaceae</taxon>
        <taxon>Exophiala</taxon>
    </lineage>
</organism>
<dbReference type="GeneID" id="27336533"/>
<dbReference type="AlphaFoldDB" id="A0A0D2B0C8"/>
<dbReference type="PANTHER" id="PTHR13989:SF33">
    <property type="entry name" value="CST COMPLEX SUBUNIT STN1"/>
    <property type="match status" value="1"/>
</dbReference>
<reference evidence="11 12" key="1">
    <citation type="submission" date="2015-01" db="EMBL/GenBank/DDBJ databases">
        <title>The Genome Sequence of Exophiala spinifera CBS89968.</title>
        <authorList>
            <consortium name="The Broad Institute Genomics Platform"/>
            <person name="Cuomo C."/>
            <person name="de Hoog S."/>
            <person name="Gorbushina A."/>
            <person name="Stielow B."/>
            <person name="Teixiera M."/>
            <person name="Abouelleil A."/>
            <person name="Chapman S.B."/>
            <person name="Priest M."/>
            <person name="Young S.K."/>
            <person name="Wortman J."/>
            <person name="Nusbaum C."/>
            <person name="Birren B."/>
        </authorList>
    </citation>
    <scope>NUCLEOTIDE SEQUENCE [LARGE SCALE GENOMIC DNA]</scope>
    <source>
        <strain evidence="11 12">CBS 89968</strain>
    </source>
</reference>
<dbReference type="GO" id="GO:0005634">
    <property type="term" value="C:nucleus"/>
    <property type="evidence" value="ECO:0007669"/>
    <property type="project" value="UniProtKB-SubCell"/>
</dbReference>
<evidence type="ECO:0000259" key="10">
    <source>
        <dbReference type="Pfam" id="PF10451"/>
    </source>
</evidence>
<dbReference type="GO" id="GO:0000781">
    <property type="term" value="C:chromosome, telomeric region"/>
    <property type="evidence" value="ECO:0007669"/>
    <property type="project" value="UniProtKB-SubCell"/>
</dbReference>
<name>A0A0D2B0C8_9EURO</name>
<feature type="region of interest" description="Disordered" evidence="9">
    <location>
        <begin position="69"/>
        <end position="92"/>
    </location>
</feature>
<evidence type="ECO:0000256" key="2">
    <source>
        <dbReference type="ARBA" id="ARBA00004574"/>
    </source>
</evidence>
<comment type="subcellular location">
    <subcellularLocation>
        <location evidence="2">Chromosome</location>
        <location evidence="2">Telomere</location>
    </subcellularLocation>
    <subcellularLocation>
        <location evidence="1">Nucleus</location>
    </subcellularLocation>
</comment>
<dbReference type="InterPro" id="IPR012340">
    <property type="entry name" value="NA-bd_OB-fold"/>
</dbReference>
<feature type="compositionally biased region" description="Basic and acidic residues" evidence="9">
    <location>
        <begin position="1"/>
        <end position="16"/>
    </location>
</feature>
<keyword evidence="12" id="KW-1185">Reference proteome</keyword>
<dbReference type="Proteomes" id="UP000053328">
    <property type="component" value="Unassembled WGS sequence"/>
</dbReference>
<feature type="compositionally biased region" description="Basic and acidic residues" evidence="9">
    <location>
        <begin position="173"/>
        <end position="194"/>
    </location>
</feature>
<feature type="region of interest" description="Disordered" evidence="9">
    <location>
        <begin position="278"/>
        <end position="309"/>
    </location>
</feature>
<feature type="domain" description="CST complex subunit Stn1 N-terminal" evidence="10">
    <location>
        <begin position="100"/>
        <end position="146"/>
    </location>
</feature>
<dbReference type="OrthoDB" id="77828at2759"/>
<feature type="compositionally biased region" description="Basic residues" evidence="9">
    <location>
        <begin position="292"/>
        <end position="303"/>
    </location>
</feature>
<feature type="compositionally biased region" description="Basic and acidic residues" evidence="9">
    <location>
        <begin position="146"/>
        <end position="158"/>
    </location>
</feature>
<keyword evidence="5" id="KW-0779">Telomere</keyword>
<dbReference type="STRING" id="91928.A0A0D2B0C8"/>
<evidence type="ECO:0000256" key="3">
    <source>
        <dbReference type="ARBA" id="ARBA00017411"/>
    </source>
</evidence>
<dbReference type="EMBL" id="KN847498">
    <property type="protein sequence ID" value="KIW12175.1"/>
    <property type="molecule type" value="Genomic_DNA"/>
</dbReference>